<evidence type="ECO:0000313" key="3">
    <source>
        <dbReference type="Proteomes" id="UP000314294"/>
    </source>
</evidence>
<feature type="region of interest" description="Disordered" evidence="1">
    <location>
        <begin position="1"/>
        <end position="55"/>
    </location>
</feature>
<sequence length="226" mass="24553">MKGKQKEDEVNVKTSGASSVRATSTSDFGLTNNGGEEDERKANDRHNNVYASSASQRYSLRSSAVSLLIKTSHPHRQSERNPLSPQLKANNNNNNNNNNLKVHRPPLESSESHAGGAALKVCQRGEAPGPGLESPIAAQSPRRRTGPVGARGAGTRPSLIAFHPYTLYNAEICLYTCFGKSANIQPTQHLTGVTRLLLHELIFEVGVDKTTPKCCITSCQRDNHKE</sequence>
<dbReference type="EMBL" id="SRLO01000124">
    <property type="protein sequence ID" value="TNN73515.1"/>
    <property type="molecule type" value="Genomic_DNA"/>
</dbReference>
<evidence type="ECO:0000256" key="1">
    <source>
        <dbReference type="SAM" id="MobiDB-lite"/>
    </source>
</evidence>
<feature type="compositionally biased region" description="Basic and acidic residues" evidence="1">
    <location>
        <begin position="38"/>
        <end position="47"/>
    </location>
</feature>
<dbReference type="OrthoDB" id="10578109at2759"/>
<dbReference type="Proteomes" id="UP000314294">
    <property type="component" value="Unassembled WGS sequence"/>
</dbReference>
<accession>A0A4Z2I7S2</accession>
<gene>
    <name evidence="2" type="ORF">EYF80_016305</name>
</gene>
<feature type="compositionally biased region" description="Polar residues" evidence="1">
    <location>
        <begin position="12"/>
        <end position="34"/>
    </location>
</feature>
<evidence type="ECO:0000313" key="2">
    <source>
        <dbReference type="EMBL" id="TNN73515.1"/>
    </source>
</evidence>
<dbReference type="AlphaFoldDB" id="A0A4Z2I7S2"/>
<protein>
    <submittedName>
        <fullName evidence="2">Uncharacterized protein</fullName>
    </submittedName>
</protein>
<feature type="compositionally biased region" description="Low complexity" evidence="1">
    <location>
        <begin position="90"/>
        <end position="99"/>
    </location>
</feature>
<keyword evidence="3" id="KW-1185">Reference proteome</keyword>
<feature type="compositionally biased region" description="Polar residues" evidence="1">
    <location>
        <begin position="80"/>
        <end position="89"/>
    </location>
</feature>
<organism evidence="2 3">
    <name type="scientific">Liparis tanakae</name>
    <name type="common">Tanaka's snailfish</name>
    <dbReference type="NCBI Taxonomy" id="230148"/>
    <lineage>
        <taxon>Eukaryota</taxon>
        <taxon>Metazoa</taxon>
        <taxon>Chordata</taxon>
        <taxon>Craniata</taxon>
        <taxon>Vertebrata</taxon>
        <taxon>Euteleostomi</taxon>
        <taxon>Actinopterygii</taxon>
        <taxon>Neopterygii</taxon>
        <taxon>Teleostei</taxon>
        <taxon>Neoteleostei</taxon>
        <taxon>Acanthomorphata</taxon>
        <taxon>Eupercaria</taxon>
        <taxon>Perciformes</taxon>
        <taxon>Cottioidei</taxon>
        <taxon>Cottales</taxon>
        <taxon>Liparidae</taxon>
        <taxon>Liparis</taxon>
    </lineage>
</organism>
<feature type="region of interest" description="Disordered" evidence="1">
    <location>
        <begin position="71"/>
        <end position="152"/>
    </location>
</feature>
<comment type="caution">
    <text evidence="2">The sequence shown here is derived from an EMBL/GenBank/DDBJ whole genome shotgun (WGS) entry which is preliminary data.</text>
</comment>
<name>A0A4Z2I7S2_9TELE</name>
<proteinExistence type="predicted"/>
<feature type="compositionally biased region" description="Basic and acidic residues" evidence="1">
    <location>
        <begin position="1"/>
        <end position="11"/>
    </location>
</feature>
<reference evidence="2 3" key="1">
    <citation type="submission" date="2019-03" db="EMBL/GenBank/DDBJ databases">
        <title>First draft genome of Liparis tanakae, snailfish: a comprehensive survey of snailfish specific genes.</title>
        <authorList>
            <person name="Kim W."/>
            <person name="Song I."/>
            <person name="Jeong J.-H."/>
            <person name="Kim D."/>
            <person name="Kim S."/>
            <person name="Ryu S."/>
            <person name="Song J.Y."/>
            <person name="Lee S.K."/>
        </authorList>
    </citation>
    <scope>NUCLEOTIDE SEQUENCE [LARGE SCALE GENOMIC DNA]</scope>
    <source>
        <tissue evidence="2">Muscle</tissue>
    </source>
</reference>